<dbReference type="InterPro" id="IPR036749">
    <property type="entry name" value="Expansin_CBD_sf"/>
</dbReference>
<dbReference type="PROSITE" id="PS50843">
    <property type="entry name" value="EXPANSIN_CBD"/>
    <property type="match status" value="1"/>
</dbReference>
<dbReference type="PRINTS" id="PR01225">
    <property type="entry name" value="EXPANSNFAMLY"/>
</dbReference>
<dbReference type="CDD" id="cd22274">
    <property type="entry name" value="DPBB_EXPA_N"/>
    <property type="match status" value="1"/>
</dbReference>
<dbReference type="InterPro" id="IPR007112">
    <property type="entry name" value="Expansin/allergen_DPBB_dom"/>
</dbReference>
<dbReference type="Pfam" id="PF03330">
    <property type="entry name" value="DPBB_1"/>
    <property type="match status" value="1"/>
</dbReference>
<dbReference type="InterPro" id="IPR007118">
    <property type="entry name" value="Expan_Lol_pI"/>
</dbReference>
<dbReference type="PANTHER" id="PTHR31867">
    <property type="entry name" value="EXPANSIN-A15"/>
    <property type="match status" value="1"/>
</dbReference>
<feature type="domain" description="Expansin-like CBD" evidence="8">
    <location>
        <begin position="247"/>
        <end position="326"/>
    </location>
</feature>
<keyword evidence="4" id="KW-0732">Signal</keyword>
<evidence type="ECO:0000259" key="7">
    <source>
        <dbReference type="PROSITE" id="PS50842"/>
    </source>
</evidence>
<evidence type="ECO:0000256" key="2">
    <source>
        <dbReference type="ARBA" id="ARBA00022512"/>
    </source>
</evidence>
<dbReference type="InterPro" id="IPR009009">
    <property type="entry name" value="RlpA-like_DPBB"/>
</dbReference>
<protein>
    <recommendedName>
        <fullName evidence="6">Expansin</fullName>
    </recommendedName>
</protein>
<dbReference type="InterPro" id="IPR002963">
    <property type="entry name" value="Expansin"/>
</dbReference>
<dbReference type="InterPro" id="IPR007117">
    <property type="entry name" value="Expansin_CBD"/>
</dbReference>
<organism evidence="9 10">
    <name type="scientific">Marchantia polymorpha subsp. ruderalis</name>
    <dbReference type="NCBI Taxonomy" id="1480154"/>
    <lineage>
        <taxon>Eukaryota</taxon>
        <taxon>Viridiplantae</taxon>
        <taxon>Streptophyta</taxon>
        <taxon>Embryophyta</taxon>
        <taxon>Marchantiophyta</taxon>
        <taxon>Marchantiopsida</taxon>
        <taxon>Marchantiidae</taxon>
        <taxon>Marchantiales</taxon>
        <taxon>Marchantiaceae</taxon>
        <taxon>Marchantia</taxon>
    </lineage>
</organism>
<dbReference type="SUPFAM" id="SSF50685">
    <property type="entry name" value="Barwin-like endoglucanases"/>
    <property type="match status" value="1"/>
</dbReference>
<dbReference type="Gene3D" id="2.40.40.10">
    <property type="entry name" value="RlpA-like domain"/>
    <property type="match status" value="1"/>
</dbReference>
<keyword evidence="2 6" id="KW-0134">Cell wall</keyword>
<dbReference type="Gene3D" id="2.60.40.760">
    <property type="entry name" value="Expansin, cellulose-binding-like domain"/>
    <property type="match status" value="1"/>
</dbReference>
<evidence type="ECO:0000256" key="3">
    <source>
        <dbReference type="ARBA" id="ARBA00022525"/>
    </source>
</evidence>
<keyword evidence="5" id="KW-0472">Membrane</keyword>
<evidence type="ECO:0000313" key="9">
    <source>
        <dbReference type="EMBL" id="OAE18093.1"/>
    </source>
</evidence>
<dbReference type="Proteomes" id="UP000077202">
    <property type="component" value="Unassembled WGS sequence"/>
</dbReference>
<reference evidence="9" key="1">
    <citation type="submission" date="2016-03" db="EMBL/GenBank/DDBJ databases">
        <title>Mechanisms controlling the formation of the plant cell surface in tip-growing cells are functionally conserved among land plants.</title>
        <authorList>
            <person name="Honkanen S."/>
            <person name="Jones V.A."/>
            <person name="Morieri G."/>
            <person name="Champion C."/>
            <person name="Hetherington A.J."/>
            <person name="Kelly S."/>
            <person name="Saint-Marcoux D."/>
            <person name="Proust H."/>
            <person name="Prescott H."/>
            <person name="Dolan L."/>
        </authorList>
    </citation>
    <scope>NUCLEOTIDE SEQUENCE [LARGE SCALE GENOMIC DNA]</scope>
    <source>
        <tissue evidence="9">Whole gametophyte</tissue>
    </source>
</reference>
<evidence type="ECO:0000313" key="10">
    <source>
        <dbReference type="Proteomes" id="UP000077202"/>
    </source>
</evidence>
<evidence type="ECO:0000256" key="1">
    <source>
        <dbReference type="ARBA" id="ARBA00005392"/>
    </source>
</evidence>
<dbReference type="GO" id="GO:0005576">
    <property type="term" value="C:extracellular region"/>
    <property type="evidence" value="ECO:0007669"/>
    <property type="project" value="InterPro"/>
</dbReference>
<dbReference type="SUPFAM" id="SSF49590">
    <property type="entry name" value="PHL pollen allergen"/>
    <property type="match status" value="1"/>
</dbReference>
<dbReference type="InterPro" id="IPR036908">
    <property type="entry name" value="RlpA-like_sf"/>
</dbReference>
<dbReference type="GO" id="GO:0016020">
    <property type="term" value="C:membrane"/>
    <property type="evidence" value="ECO:0007669"/>
    <property type="project" value="UniProtKB-SubCell"/>
</dbReference>
<dbReference type="PRINTS" id="PR01226">
    <property type="entry name" value="EXPANSIN"/>
</dbReference>
<dbReference type="EMBL" id="LVLJ01004132">
    <property type="protein sequence ID" value="OAE18093.1"/>
    <property type="molecule type" value="Genomic_DNA"/>
</dbReference>
<evidence type="ECO:0000256" key="5">
    <source>
        <dbReference type="ARBA" id="ARBA00023136"/>
    </source>
</evidence>
<accession>A0A176VC50</accession>
<evidence type="ECO:0000256" key="6">
    <source>
        <dbReference type="RuleBase" id="RU365023"/>
    </source>
</evidence>
<keyword evidence="10" id="KW-1185">Reference proteome</keyword>
<proteinExistence type="inferred from homology"/>
<name>A0A176VC50_MARPO</name>
<gene>
    <name evidence="9" type="ORF">AXG93_2899s1220</name>
</gene>
<feature type="domain" description="Expansin-like EG45" evidence="7">
    <location>
        <begin position="131"/>
        <end position="237"/>
    </location>
</feature>
<keyword evidence="6" id="KW-0961">Cell wall biogenesis/degradation</keyword>
<evidence type="ECO:0000259" key="8">
    <source>
        <dbReference type="PROSITE" id="PS50843"/>
    </source>
</evidence>
<comment type="caution">
    <text evidence="9">The sequence shown here is derived from an EMBL/GenBank/DDBJ whole genome shotgun (WGS) entry which is preliminary data.</text>
</comment>
<evidence type="ECO:0000256" key="4">
    <source>
        <dbReference type="ARBA" id="ARBA00022729"/>
    </source>
</evidence>
<dbReference type="PROSITE" id="PS50842">
    <property type="entry name" value="EXPANSIN_EG45"/>
    <property type="match status" value="1"/>
</dbReference>
<comment type="similarity">
    <text evidence="1 6">Belongs to the expansin family. Expansin A subfamily.</text>
</comment>
<sequence length="329" mass="35890">MQQRNWSPVAVFDWRRRGRVDRRLTRRRVGCGDQELSTPAYCELHLRIALQAAHSAPGQQLLQQKGLSRIYSNTRARALAPRLPEMVTGMRSFLMTVAVLLFTEKAFRVADGWSTAHATFYGGSDASGTNNGACGYSNVFALGYGTMTAALSAPLFNDGLSCGACFQIQCSGDAACYSNSITVTATNLCPQGSYGGWCDYPNAHFDLSQPAFSQLAQTVAGHVTVNYQRVNCNRQGGVRFQIDGHTYFMQTLIYNVGGSGDVVAVQVKGSKTGWISMTRGWGQNWQTGTVLDGQALSFSVKTSDGKTLYHNNVADSNWKYGQTFEGAQF</sequence>
<dbReference type="AlphaFoldDB" id="A0A176VC50"/>
<dbReference type="Pfam" id="PF01357">
    <property type="entry name" value="Expansin_C"/>
    <property type="match status" value="1"/>
</dbReference>
<comment type="subcellular location">
    <subcellularLocation>
        <location evidence="6">Secreted</location>
        <location evidence="6">Cell wall</location>
    </subcellularLocation>
    <subcellularLocation>
        <location evidence="6">Membrane</location>
        <topology evidence="6">Peripheral membrane protein</topology>
    </subcellularLocation>
</comment>
<dbReference type="GO" id="GO:0009664">
    <property type="term" value="P:plant-type cell wall organization"/>
    <property type="evidence" value="ECO:0007669"/>
    <property type="project" value="InterPro"/>
</dbReference>
<comment type="function">
    <text evidence="6">Causes loosening and extension of plant cell walls by disrupting non-covalent bonding between cellulose microfibrils and matrix glucans. No enzymatic activity has been found.</text>
</comment>
<keyword evidence="3 6" id="KW-0964">Secreted</keyword>
<dbReference type="SMART" id="SM00837">
    <property type="entry name" value="DPBB_1"/>
    <property type="match status" value="1"/>
</dbReference>